<dbReference type="InterPro" id="IPR011330">
    <property type="entry name" value="Glyco_hydro/deAcase_b/a-brl"/>
</dbReference>
<reference evidence="4 6" key="1">
    <citation type="submission" date="2020-06" db="EMBL/GenBank/DDBJ databases">
        <title>Anoxygenic phototrophic Chloroflexota member uses a Type I reaction center.</title>
        <authorList>
            <person name="Tsuji J.M."/>
            <person name="Shaw N.A."/>
            <person name="Nagashima S."/>
            <person name="Venkiteswaran J."/>
            <person name="Schiff S.L."/>
            <person name="Hanada S."/>
            <person name="Tank M."/>
            <person name="Neufeld J.D."/>
        </authorList>
    </citation>
    <scope>NUCLEOTIDE SEQUENCE [LARGE SCALE GENOMIC DNA]</scope>
    <source>
        <strain evidence="4">L227-S17</strain>
    </source>
</reference>
<dbReference type="Proteomes" id="UP000521676">
    <property type="component" value="Unassembled WGS sequence"/>
</dbReference>
<dbReference type="RefSeq" id="WP_341470739.1">
    <property type="nucleotide sequence ID" value="NZ_CP128400.1"/>
</dbReference>
<keyword evidence="7" id="KW-1185">Reference proteome</keyword>
<dbReference type="AlphaFoldDB" id="A0A8T7MA05"/>
<protein>
    <submittedName>
        <fullName evidence="4">Uncharacterized protein</fullName>
    </submittedName>
</protein>
<feature type="domain" description="Agd3 deacetylase" evidence="2">
    <location>
        <begin position="419"/>
        <end position="622"/>
    </location>
</feature>
<dbReference type="EMBL" id="JACATZ010000003">
    <property type="protein sequence ID" value="NWJ48904.1"/>
    <property type="molecule type" value="Genomic_DNA"/>
</dbReference>
<organism evidence="4 6">
    <name type="scientific">Candidatus Chlorohelix allophototropha</name>
    <dbReference type="NCBI Taxonomy" id="3003348"/>
    <lineage>
        <taxon>Bacteria</taxon>
        <taxon>Bacillati</taxon>
        <taxon>Chloroflexota</taxon>
        <taxon>Chloroflexia</taxon>
        <taxon>Candidatus Chloroheliales</taxon>
        <taxon>Candidatus Chloroheliaceae</taxon>
        <taxon>Candidatus Chlorohelix</taxon>
    </lineage>
</organism>
<evidence type="ECO:0000313" key="6">
    <source>
        <dbReference type="Proteomes" id="UP000521676"/>
    </source>
</evidence>
<name>A0A8T7MA05_9CHLR</name>
<sequence length="725" mass="79975">MSKFLSQNLWRRLFEIVTLLVTGLVIALVIFNPFTSTPVQTNTPKSTPISGLTATQQLLGDNDLLPGPVGIPRQEIRTVPLISEVTPPVVGSPSNKTQLDMKVLVLAADGKEEDLPAIQQALDYIGVPYLAVKTAPLPQDPATDRLSAILSDGGNHAYFQGVILTTSNLIYNDGTNYASALTQTEWQVLHKFEASFNIRQINWYSSPTPATGFQEVGTTLDTGKNPLSVQFTTDKTVSGKSLFSAYLNVASPLIIEKAYAYLAKPLDDANTFPLLTDNNGNALALVHNDSDGVQTLTLTFDSNPNLIHTIVLSYGLINWVTKGLYLGDFHTYLTVQPDDVLIGNYIWKVGAACSSSYADPSFNFYRMSGNDLKAFANWQKTQQARPTTPDLKIELPFVGIGTTGLYNPDTLTPMALQLKDEFFWVTHTYQHPDLDAVTYNFMKYQIEQNNSAAYKVGFVNPTNYSSHSLITPNVSGLKNSAALKGIYDMNIRYLVSNTSLPNYNNPSPNVGIYLNQDSEFNLFLIPRHPTDQYFNVTTPDEWLAEDNCFYPNGDFWHVDNYQQIIERESSILLTYLLKGDMDPLMFHQPNLRAYDGTHSLLSDLLDATLAKYNRYYTLPIISDGGQPIPKNDPLCANDPNCTQGAMDRLGYNMSKRTDYIAADVTATLLPDSSITLTANKDVRIPVTGLSLATTCPACSAVESYGGQKIVYVSLKAGQSVTLPIK</sequence>
<dbReference type="Pfam" id="PF25115">
    <property type="entry name" value="Agd3_CE"/>
    <property type="match status" value="1"/>
</dbReference>
<dbReference type="SUPFAM" id="SSF88713">
    <property type="entry name" value="Glycoside hydrolase/deacetylase"/>
    <property type="match status" value="1"/>
</dbReference>
<evidence type="ECO:0000313" key="5">
    <source>
        <dbReference type="EMBL" id="WJW68835.1"/>
    </source>
</evidence>
<evidence type="ECO:0000259" key="3">
    <source>
        <dbReference type="Pfam" id="PF25116"/>
    </source>
</evidence>
<dbReference type="Pfam" id="PF25116">
    <property type="entry name" value="CBM87_Agd3"/>
    <property type="match status" value="1"/>
</dbReference>
<evidence type="ECO:0000259" key="2">
    <source>
        <dbReference type="Pfam" id="PF25115"/>
    </source>
</evidence>
<accession>A0A8T7MA05</accession>
<dbReference type="GO" id="GO:0005975">
    <property type="term" value="P:carbohydrate metabolic process"/>
    <property type="evidence" value="ECO:0007669"/>
    <property type="project" value="InterPro"/>
</dbReference>
<feature type="transmembrane region" description="Helical" evidence="1">
    <location>
        <begin position="12"/>
        <end position="31"/>
    </location>
</feature>
<evidence type="ECO:0000313" key="7">
    <source>
        <dbReference type="Proteomes" id="UP001431572"/>
    </source>
</evidence>
<dbReference type="InterPro" id="IPR056827">
    <property type="entry name" value="CBM87_Agd3"/>
</dbReference>
<gene>
    <name evidence="4" type="ORF">HXX08_23840</name>
    <name evidence="5" type="ORF">OZ401_004454</name>
</gene>
<evidence type="ECO:0000256" key="1">
    <source>
        <dbReference type="SAM" id="Phobius"/>
    </source>
</evidence>
<reference evidence="5" key="2">
    <citation type="journal article" date="2024" name="Nature">
        <title>Anoxygenic phototroph of the Chloroflexota uses a type I reaction centre.</title>
        <authorList>
            <person name="Tsuji J.M."/>
            <person name="Shaw N.A."/>
            <person name="Nagashima S."/>
            <person name="Venkiteswaran J.J."/>
            <person name="Schiff S.L."/>
            <person name="Watanabe T."/>
            <person name="Fukui M."/>
            <person name="Hanada S."/>
            <person name="Tank M."/>
            <person name="Neufeld J.D."/>
        </authorList>
    </citation>
    <scope>NUCLEOTIDE SEQUENCE</scope>
    <source>
        <strain evidence="5">L227-S17</strain>
    </source>
</reference>
<feature type="domain" description="Agd3 CBM87" evidence="3">
    <location>
        <begin position="100"/>
        <end position="296"/>
    </location>
</feature>
<keyword evidence="1" id="KW-0472">Membrane</keyword>
<dbReference type="EMBL" id="CP128400">
    <property type="protein sequence ID" value="WJW68835.1"/>
    <property type="molecule type" value="Genomic_DNA"/>
</dbReference>
<keyword evidence="1" id="KW-0812">Transmembrane</keyword>
<keyword evidence="1" id="KW-1133">Transmembrane helix</keyword>
<proteinExistence type="predicted"/>
<dbReference type="InterPro" id="IPR056826">
    <property type="entry name" value="Agd3_CE"/>
</dbReference>
<dbReference type="Proteomes" id="UP001431572">
    <property type="component" value="Chromosome 2"/>
</dbReference>
<evidence type="ECO:0000313" key="4">
    <source>
        <dbReference type="EMBL" id="NWJ48904.1"/>
    </source>
</evidence>